<gene>
    <name evidence="1" type="ORF">OD355_06135</name>
</gene>
<dbReference type="AlphaFoldDB" id="A0AAE3LQ23"/>
<dbReference type="Pfam" id="PF13528">
    <property type="entry name" value="Glyco_trans_1_3"/>
    <property type="match status" value="1"/>
</dbReference>
<evidence type="ECO:0000313" key="1">
    <source>
        <dbReference type="EMBL" id="MCU7694095.1"/>
    </source>
</evidence>
<accession>A0AAE3LQ23</accession>
<keyword evidence="1" id="KW-0808">Transferase</keyword>
<dbReference type="GO" id="GO:0016740">
    <property type="term" value="F:transferase activity"/>
    <property type="evidence" value="ECO:0007669"/>
    <property type="project" value="UniProtKB-KW"/>
</dbReference>
<protein>
    <submittedName>
        <fullName evidence="1">Glycosyl transferase</fullName>
    </submittedName>
</protein>
<reference evidence="1" key="1">
    <citation type="submission" date="2022-10" db="EMBL/GenBank/DDBJ databases">
        <authorList>
            <person name="Kim H.S."/>
            <person name="Kim J.-S."/>
            <person name="Suh M.K."/>
            <person name="Eom M.K."/>
            <person name="Lee J.-S."/>
        </authorList>
    </citation>
    <scope>NUCLEOTIDE SEQUENCE</scope>
    <source>
        <strain evidence="1">LIP-5</strain>
    </source>
</reference>
<dbReference type="RefSeq" id="WP_263037580.1">
    <property type="nucleotide sequence ID" value="NZ_JAOTPL010000006.1"/>
</dbReference>
<evidence type="ECO:0000313" key="2">
    <source>
        <dbReference type="Proteomes" id="UP001209317"/>
    </source>
</evidence>
<organism evidence="1 2">
    <name type="scientific">Haoranjiania flava</name>
    <dbReference type="NCBI Taxonomy" id="1856322"/>
    <lineage>
        <taxon>Bacteria</taxon>
        <taxon>Pseudomonadati</taxon>
        <taxon>Bacteroidota</taxon>
        <taxon>Chitinophagia</taxon>
        <taxon>Chitinophagales</taxon>
        <taxon>Chitinophagaceae</taxon>
        <taxon>Haoranjiania</taxon>
    </lineage>
</organism>
<dbReference type="SUPFAM" id="SSF53756">
    <property type="entry name" value="UDP-Glycosyltransferase/glycogen phosphorylase"/>
    <property type="match status" value="1"/>
</dbReference>
<comment type="caution">
    <text evidence="1">The sequence shown here is derived from an EMBL/GenBank/DDBJ whole genome shotgun (WGS) entry which is preliminary data.</text>
</comment>
<dbReference type="Proteomes" id="UP001209317">
    <property type="component" value="Unassembled WGS sequence"/>
</dbReference>
<sequence>MRIFYAVQATGNGHISRAMELLPYLEKFGTVDFFLSGNNSTLKLDAHVPYRSKGLSFQYTSNGGLHYPKTFKEIISTSIWKEARHLPIDKYDMVINDFEPVTSLACKMRRIKSVHFGHQASFKSYRTPRPRNRNLLGELILTNYVSATTNVGLHFQPYDDFILPPVIKTQIWQALPRDFGHISVYLPSYDDKTLIGIFTNFKDHRFEIFSREVKDEQTNGNITLLPVSKQLFNNSLINCHGIITSGGFETPAEALYLKKKLLVIPIKGQYEQLCNAAALARMGYSVLQNLKPDNLSIVQRWLENEKVHSLKTYNKPTAEIVEQFMEIAITKMRETETIKAANTYLPIT</sequence>
<name>A0AAE3LQ23_9BACT</name>
<dbReference type="Gene3D" id="3.40.50.2000">
    <property type="entry name" value="Glycogen Phosphorylase B"/>
    <property type="match status" value="1"/>
</dbReference>
<keyword evidence="2" id="KW-1185">Reference proteome</keyword>
<proteinExistence type="predicted"/>
<dbReference type="EMBL" id="JAOTPL010000006">
    <property type="protein sequence ID" value="MCU7694095.1"/>
    <property type="molecule type" value="Genomic_DNA"/>
</dbReference>